<keyword evidence="2" id="KW-1185">Reference proteome</keyword>
<organism evidence="1 2">
    <name type="scientific">Pleurodeles waltl</name>
    <name type="common">Iberian ribbed newt</name>
    <dbReference type="NCBI Taxonomy" id="8319"/>
    <lineage>
        <taxon>Eukaryota</taxon>
        <taxon>Metazoa</taxon>
        <taxon>Chordata</taxon>
        <taxon>Craniata</taxon>
        <taxon>Vertebrata</taxon>
        <taxon>Euteleostomi</taxon>
        <taxon>Amphibia</taxon>
        <taxon>Batrachia</taxon>
        <taxon>Caudata</taxon>
        <taxon>Salamandroidea</taxon>
        <taxon>Salamandridae</taxon>
        <taxon>Pleurodelinae</taxon>
        <taxon>Pleurodeles</taxon>
    </lineage>
</organism>
<accession>A0AAV7RK17</accession>
<sequence>MQQWNRAQEEFSQKQTVLKHKQSKCQIKSGKEMKEAAITPVLETTTLTALEMFKLAKIYLHDYTNAQGELSSNVFHRLLMITARLGYSMRFKRFIDLYASELLTNIDVG</sequence>
<protein>
    <submittedName>
        <fullName evidence="1">Uncharacterized protein</fullName>
    </submittedName>
</protein>
<evidence type="ECO:0000313" key="2">
    <source>
        <dbReference type="Proteomes" id="UP001066276"/>
    </source>
</evidence>
<dbReference type="EMBL" id="JANPWB010000009">
    <property type="protein sequence ID" value="KAJ1151564.1"/>
    <property type="molecule type" value="Genomic_DNA"/>
</dbReference>
<comment type="caution">
    <text evidence="1">The sequence shown here is derived from an EMBL/GenBank/DDBJ whole genome shotgun (WGS) entry which is preliminary data.</text>
</comment>
<proteinExistence type="predicted"/>
<evidence type="ECO:0000313" key="1">
    <source>
        <dbReference type="EMBL" id="KAJ1151564.1"/>
    </source>
</evidence>
<dbReference type="AlphaFoldDB" id="A0AAV7RK17"/>
<gene>
    <name evidence="1" type="ORF">NDU88_004344</name>
</gene>
<name>A0AAV7RK17_PLEWA</name>
<reference evidence="1" key="1">
    <citation type="journal article" date="2022" name="bioRxiv">
        <title>Sequencing and chromosome-scale assembly of the giantPleurodeles waltlgenome.</title>
        <authorList>
            <person name="Brown T."/>
            <person name="Elewa A."/>
            <person name="Iarovenko S."/>
            <person name="Subramanian E."/>
            <person name="Araus A.J."/>
            <person name="Petzold A."/>
            <person name="Susuki M."/>
            <person name="Suzuki K.-i.T."/>
            <person name="Hayashi T."/>
            <person name="Toyoda A."/>
            <person name="Oliveira C."/>
            <person name="Osipova E."/>
            <person name="Leigh N.D."/>
            <person name="Simon A."/>
            <person name="Yun M.H."/>
        </authorList>
    </citation>
    <scope>NUCLEOTIDE SEQUENCE</scope>
    <source>
        <strain evidence="1">20211129_DDA</strain>
        <tissue evidence="1">Liver</tissue>
    </source>
</reference>
<dbReference type="Proteomes" id="UP001066276">
    <property type="component" value="Chromosome 5"/>
</dbReference>